<dbReference type="EMBL" id="DF820464">
    <property type="protein sequence ID" value="GAK55917.1"/>
    <property type="molecule type" value="Genomic_DNA"/>
</dbReference>
<accession>A0A081BUB2</accession>
<gene>
    <name evidence="1" type="ORF">U27_02878</name>
</gene>
<dbReference type="Pfam" id="PF13563">
    <property type="entry name" value="2_5_RNA_ligase2"/>
    <property type="match status" value="1"/>
</dbReference>
<dbReference type="PANTHER" id="PTHR37474">
    <property type="entry name" value="RNA LIGASE/CYCLIC NUCLEOTIDE PHOSPHODIESTERASE"/>
    <property type="match status" value="1"/>
</dbReference>
<dbReference type="eggNOG" id="COG1514">
    <property type="taxonomic scope" value="Bacteria"/>
</dbReference>
<dbReference type="STRING" id="1499967.U27_02878"/>
<dbReference type="Gene3D" id="3.90.1140.10">
    <property type="entry name" value="Cyclic phosphodiesterase"/>
    <property type="match status" value="1"/>
</dbReference>
<dbReference type="InterPro" id="IPR009097">
    <property type="entry name" value="Cyclic_Pdiesterase"/>
</dbReference>
<evidence type="ECO:0000313" key="2">
    <source>
        <dbReference type="Proteomes" id="UP000030661"/>
    </source>
</evidence>
<evidence type="ECO:0000313" key="1">
    <source>
        <dbReference type="EMBL" id="GAK55917.1"/>
    </source>
</evidence>
<dbReference type="HOGENOM" id="CLU_082855_0_0_0"/>
<dbReference type="AlphaFoldDB" id="A0A081BUB2"/>
<protein>
    <recommendedName>
        <fullName evidence="3">2'-5' RNA ligase family protein</fullName>
    </recommendedName>
</protein>
<evidence type="ECO:0008006" key="3">
    <source>
        <dbReference type="Google" id="ProtNLM"/>
    </source>
</evidence>
<sequence length="172" mass="20350">MVLIPPQDLWPPIQAIRREHDRHVRRWMPHITMIYPFRPKEFFATLAESFLKVCQAIEPFEIQLLRLRFFHHGRQQYTLWIAPETDEPLMALQTALWQVTPDCNATRSFKRGFTPHLSIGQVGGKAEMEQLRDHLQSQWQPLTWTVKEVNLICRNQPPDDIFRVGEKVQLGE</sequence>
<organism evidence="1">
    <name type="scientific">Vecturithrix granuli</name>
    <dbReference type="NCBI Taxonomy" id="1499967"/>
    <lineage>
        <taxon>Bacteria</taxon>
        <taxon>Candidatus Moduliflexota</taxon>
        <taxon>Candidatus Vecturitrichia</taxon>
        <taxon>Candidatus Vecturitrichales</taxon>
        <taxon>Candidatus Vecturitrichaceae</taxon>
        <taxon>Candidatus Vecturithrix</taxon>
    </lineage>
</organism>
<reference evidence="1" key="1">
    <citation type="journal article" date="2015" name="PeerJ">
        <title>First genomic representation of candidate bacterial phylum KSB3 points to enhanced environmental sensing as a trigger of wastewater bulking.</title>
        <authorList>
            <person name="Sekiguchi Y."/>
            <person name="Ohashi A."/>
            <person name="Parks D.H."/>
            <person name="Yamauchi T."/>
            <person name="Tyson G.W."/>
            <person name="Hugenholtz P."/>
        </authorList>
    </citation>
    <scope>NUCLEOTIDE SEQUENCE [LARGE SCALE GENOMIC DNA]</scope>
</reference>
<dbReference type="SUPFAM" id="SSF55144">
    <property type="entry name" value="LigT-like"/>
    <property type="match status" value="1"/>
</dbReference>
<dbReference type="Proteomes" id="UP000030661">
    <property type="component" value="Unassembled WGS sequence"/>
</dbReference>
<keyword evidence="2" id="KW-1185">Reference proteome</keyword>
<proteinExistence type="predicted"/>
<name>A0A081BUB2_VECG1</name>
<dbReference type="PANTHER" id="PTHR37474:SF1">
    <property type="entry name" value="2'-5' RNA LIGASE FAMILY PROTEIN"/>
    <property type="match status" value="1"/>
</dbReference>